<feature type="region of interest" description="Disordered" evidence="11">
    <location>
        <begin position="605"/>
        <end position="676"/>
    </location>
</feature>
<evidence type="ECO:0000256" key="2">
    <source>
        <dbReference type="ARBA" id="ARBA00022527"/>
    </source>
</evidence>
<reference evidence="15 16" key="1">
    <citation type="submission" date="2016-10" db="EMBL/GenBank/DDBJ databases">
        <authorList>
            <person name="de Groot N.N."/>
        </authorList>
    </citation>
    <scope>NUCLEOTIDE SEQUENCE [LARGE SCALE GENOMIC DNA]</scope>
    <source>
        <strain evidence="15 16">CGMCC 4.1877</strain>
    </source>
</reference>
<protein>
    <recommendedName>
        <fullName evidence="1">non-specific serine/threonine protein kinase</fullName>
        <ecNumber evidence="1">2.7.11.1</ecNumber>
    </recommendedName>
</protein>
<evidence type="ECO:0000259" key="14">
    <source>
        <dbReference type="PROSITE" id="PS51178"/>
    </source>
</evidence>
<dbReference type="AlphaFoldDB" id="A0A1I4WWK3"/>
<dbReference type="FunFam" id="1.10.510.10:FF:000021">
    <property type="entry name" value="Serine/threonine protein kinase"/>
    <property type="match status" value="1"/>
</dbReference>
<dbReference type="EC" id="2.7.11.1" evidence="1"/>
<feature type="binding site" evidence="10">
    <location>
        <position position="40"/>
    </location>
    <ligand>
        <name>ATP</name>
        <dbReference type="ChEBI" id="CHEBI:30616"/>
    </ligand>
</feature>
<dbReference type="CDD" id="cd14014">
    <property type="entry name" value="STKc_PknB_like"/>
    <property type="match status" value="1"/>
</dbReference>
<feature type="compositionally biased region" description="Gly residues" evidence="11">
    <location>
        <begin position="642"/>
        <end position="655"/>
    </location>
</feature>
<proteinExistence type="predicted"/>
<dbReference type="Gene3D" id="1.10.510.10">
    <property type="entry name" value="Transferase(Phosphotransferase) domain 1"/>
    <property type="match status" value="1"/>
</dbReference>
<dbReference type="Pfam" id="PF03793">
    <property type="entry name" value="PASTA"/>
    <property type="match status" value="4"/>
</dbReference>
<evidence type="ECO:0000256" key="12">
    <source>
        <dbReference type="SAM" id="Phobius"/>
    </source>
</evidence>
<evidence type="ECO:0000259" key="13">
    <source>
        <dbReference type="PROSITE" id="PS50011"/>
    </source>
</evidence>
<evidence type="ECO:0000256" key="11">
    <source>
        <dbReference type="SAM" id="MobiDB-lite"/>
    </source>
</evidence>
<sequence length="676" mass="70616">MTTPRLLSERYELGDPLGYGGMSEVHRGLDTRLGRDVAVKVLRADLARDPQFQLRFRREAQNSASLNHPAIVAVYDTGEVESEFGPLPYIVMEFVDGQTLREIVKTQGPLSQQRVVEVMADVCAALDFSHRHGIIHRDVKPANVMINGVGAVKVMDFGIARALGEGQNVTQTAAVIGTAQYLSPEQARGESVDARSDVYAGGCVLFELLTGEPPFTGDTPVAVAYQHVREDPRAPSELNPSVPPALDAVVLKALSKNPANRYQSAAEMRADLVRVRNGEPVHAPLVMSEYERTQMMAHDGGSDATAAMATRRLEPGAGGPPTGRHTMPPGHPDYPDDERSGRGRKAALWVVALAVLGLLGFVGFQMFSNSGPDRITVPDVLGQTPEEARAAITTAQLLVDLQNQPSDVGQVGKVVRTDPGGGNQVAENSRVTVYVGTGPSEVTVPSLAGRTPQEAEALLRDAGLQLGGTNEQDTSDTSKIGKVISSSPGPGESVAGNSAVSIVVGREQQTVPVPDVAGQSPEAAQSTLRGSGFTSVSVSEVDGGGDAGKVVGTDPAAGTRVAKNQTITIQVSRGNRSQIPDVVGRRVDSAVNTLREAGLSFRIETTDVSDPSRNGVVLSQSPSGGSQASDGQEVTLTVGQNSGDGGGGGNNGNGGGRDDNSGGDSTDTTSQGFPFD</sequence>
<keyword evidence="2 15" id="KW-0723">Serine/threonine-protein kinase</keyword>
<evidence type="ECO:0000256" key="7">
    <source>
        <dbReference type="ARBA" id="ARBA00022840"/>
    </source>
</evidence>
<feature type="compositionally biased region" description="Polar residues" evidence="11">
    <location>
        <begin position="606"/>
        <end position="638"/>
    </location>
</feature>
<feature type="domain" description="Protein kinase" evidence="13">
    <location>
        <begin position="11"/>
        <end position="285"/>
    </location>
</feature>
<dbReference type="GO" id="GO:0045717">
    <property type="term" value="P:negative regulation of fatty acid biosynthetic process"/>
    <property type="evidence" value="ECO:0007669"/>
    <property type="project" value="UniProtKB-ARBA"/>
</dbReference>
<dbReference type="PANTHER" id="PTHR43289:SF6">
    <property type="entry name" value="SERINE_THREONINE-PROTEIN KINASE NEKL-3"/>
    <property type="match status" value="1"/>
</dbReference>
<dbReference type="SUPFAM" id="SSF56112">
    <property type="entry name" value="Protein kinase-like (PK-like)"/>
    <property type="match status" value="1"/>
</dbReference>
<dbReference type="InterPro" id="IPR005543">
    <property type="entry name" value="PASTA_dom"/>
</dbReference>
<evidence type="ECO:0000256" key="6">
    <source>
        <dbReference type="ARBA" id="ARBA00022777"/>
    </source>
</evidence>
<feature type="domain" description="PASTA" evidence="14">
    <location>
        <begin position="507"/>
        <end position="573"/>
    </location>
</feature>
<dbReference type="InterPro" id="IPR017441">
    <property type="entry name" value="Protein_kinase_ATP_BS"/>
</dbReference>
<feature type="domain" description="PASTA" evidence="14">
    <location>
        <begin position="371"/>
        <end position="437"/>
    </location>
</feature>
<dbReference type="InterPro" id="IPR011009">
    <property type="entry name" value="Kinase-like_dom_sf"/>
</dbReference>
<evidence type="ECO:0000256" key="8">
    <source>
        <dbReference type="ARBA" id="ARBA00047899"/>
    </source>
</evidence>
<dbReference type="PROSITE" id="PS00107">
    <property type="entry name" value="PROTEIN_KINASE_ATP"/>
    <property type="match status" value="1"/>
</dbReference>
<evidence type="ECO:0000256" key="4">
    <source>
        <dbReference type="ARBA" id="ARBA00022737"/>
    </source>
</evidence>
<name>A0A1I4WWK3_PSUAM</name>
<dbReference type="PANTHER" id="PTHR43289">
    <property type="entry name" value="MITOGEN-ACTIVATED PROTEIN KINASE KINASE KINASE 20-RELATED"/>
    <property type="match status" value="1"/>
</dbReference>
<dbReference type="FunFam" id="3.30.200.20:FF:000035">
    <property type="entry name" value="Serine/threonine protein kinase Stk1"/>
    <property type="match status" value="1"/>
</dbReference>
<dbReference type="SMART" id="SM00220">
    <property type="entry name" value="S_TKc"/>
    <property type="match status" value="1"/>
</dbReference>
<dbReference type="PROSITE" id="PS00108">
    <property type="entry name" value="PROTEIN_KINASE_ST"/>
    <property type="match status" value="1"/>
</dbReference>
<keyword evidence="7 10" id="KW-0067">ATP-binding</keyword>
<feature type="region of interest" description="Disordered" evidence="11">
    <location>
        <begin position="312"/>
        <end position="341"/>
    </location>
</feature>
<comment type="catalytic activity">
    <reaction evidence="9">
        <text>L-seryl-[protein] + ATP = O-phospho-L-seryl-[protein] + ADP + H(+)</text>
        <dbReference type="Rhea" id="RHEA:17989"/>
        <dbReference type="Rhea" id="RHEA-COMP:9863"/>
        <dbReference type="Rhea" id="RHEA-COMP:11604"/>
        <dbReference type="ChEBI" id="CHEBI:15378"/>
        <dbReference type="ChEBI" id="CHEBI:29999"/>
        <dbReference type="ChEBI" id="CHEBI:30616"/>
        <dbReference type="ChEBI" id="CHEBI:83421"/>
        <dbReference type="ChEBI" id="CHEBI:456216"/>
        <dbReference type="EC" id="2.7.11.1"/>
    </reaction>
</comment>
<feature type="compositionally biased region" description="Low complexity" evidence="11">
    <location>
        <begin position="662"/>
        <end position="676"/>
    </location>
</feature>
<accession>A0A1I4WWK3</accession>
<evidence type="ECO:0000256" key="5">
    <source>
        <dbReference type="ARBA" id="ARBA00022741"/>
    </source>
</evidence>
<dbReference type="Gene3D" id="3.30.10.20">
    <property type="match status" value="4"/>
</dbReference>
<feature type="transmembrane region" description="Helical" evidence="12">
    <location>
        <begin position="346"/>
        <end position="367"/>
    </location>
</feature>
<dbReference type="Pfam" id="PF00069">
    <property type="entry name" value="Pkinase"/>
    <property type="match status" value="1"/>
</dbReference>
<keyword evidence="5 10" id="KW-0547">Nucleotide-binding</keyword>
<dbReference type="InterPro" id="IPR000719">
    <property type="entry name" value="Prot_kinase_dom"/>
</dbReference>
<keyword evidence="6 15" id="KW-0418">Kinase</keyword>
<evidence type="ECO:0000313" key="15">
    <source>
        <dbReference type="EMBL" id="SFN17867.1"/>
    </source>
</evidence>
<dbReference type="STRING" id="260086.SAMN05216207_1009144"/>
<keyword evidence="16" id="KW-1185">Reference proteome</keyword>
<evidence type="ECO:0000256" key="9">
    <source>
        <dbReference type="ARBA" id="ARBA00048679"/>
    </source>
</evidence>
<dbReference type="PROSITE" id="PS51178">
    <property type="entry name" value="PASTA"/>
    <property type="match status" value="4"/>
</dbReference>
<keyword evidence="4" id="KW-0677">Repeat</keyword>
<feature type="domain" description="PASTA" evidence="14">
    <location>
        <begin position="438"/>
        <end position="506"/>
    </location>
</feature>
<dbReference type="CDD" id="cd06577">
    <property type="entry name" value="PASTA_pknB"/>
    <property type="match status" value="4"/>
</dbReference>
<gene>
    <name evidence="15" type="ORF">SAMN05216207_1009144</name>
</gene>
<comment type="catalytic activity">
    <reaction evidence="8">
        <text>L-threonyl-[protein] + ATP = O-phospho-L-threonyl-[protein] + ADP + H(+)</text>
        <dbReference type="Rhea" id="RHEA:46608"/>
        <dbReference type="Rhea" id="RHEA-COMP:11060"/>
        <dbReference type="Rhea" id="RHEA-COMP:11605"/>
        <dbReference type="ChEBI" id="CHEBI:15378"/>
        <dbReference type="ChEBI" id="CHEBI:30013"/>
        <dbReference type="ChEBI" id="CHEBI:30616"/>
        <dbReference type="ChEBI" id="CHEBI:61977"/>
        <dbReference type="ChEBI" id="CHEBI:456216"/>
        <dbReference type="EC" id="2.7.11.1"/>
    </reaction>
</comment>
<evidence type="ECO:0000256" key="3">
    <source>
        <dbReference type="ARBA" id="ARBA00022679"/>
    </source>
</evidence>
<evidence type="ECO:0000256" key="1">
    <source>
        <dbReference type="ARBA" id="ARBA00012513"/>
    </source>
</evidence>
<dbReference type="InterPro" id="IPR008271">
    <property type="entry name" value="Ser/Thr_kinase_AS"/>
</dbReference>
<keyword evidence="12" id="KW-0812">Transmembrane</keyword>
<feature type="domain" description="PASTA" evidence="14">
    <location>
        <begin position="574"/>
        <end position="640"/>
    </location>
</feature>
<dbReference type="GO" id="GO:0004674">
    <property type="term" value="F:protein serine/threonine kinase activity"/>
    <property type="evidence" value="ECO:0007669"/>
    <property type="project" value="UniProtKB-KW"/>
</dbReference>
<dbReference type="GO" id="GO:0005524">
    <property type="term" value="F:ATP binding"/>
    <property type="evidence" value="ECO:0007669"/>
    <property type="project" value="UniProtKB-UniRule"/>
</dbReference>
<dbReference type="EMBL" id="FOUY01000009">
    <property type="protein sequence ID" value="SFN17867.1"/>
    <property type="molecule type" value="Genomic_DNA"/>
</dbReference>
<evidence type="ECO:0000313" key="16">
    <source>
        <dbReference type="Proteomes" id="UP000199614"/>
    </source>
</evidence>
<dbReference type="SMART" id="SM00740">
    <property type="entry name" value="PASTA"/>
    <property type="match status" value="4"/>
</dbReference>
<evidence type="ECO:0000256" key="10">
    <source>
        <dbReference type="PROSITE-ProRule" id="PRU10141"/>
    </source>
</evidence>
<dbReference type="Proteomes" id="UP000199614">
    <property type="component" value="Unassembled WGS sequence"/>
</dbReference>
<dbReference type="SUPFAM" id="SSF54184">
    <property type="entry name" value="Penicillin-binding protein 2x (pbp-2x), c-terminal domain"/>
    <property type="match status" value="2"/>
</dbReference>
<dbReference type="NCBIfam" id="NF033483">
    <property type="entry name" value="PknB_PASTA_kin"/>
    <property type="match status" value="1"/>
</dbReference>
<keyword evidence="12" id="KW-0472">Membrane</keyword>
<keyword evidence="12" id="KW-1133">Transmembrane helix</keyword>
<dbReference type="OrthoDB" id="9762169at2"/>
<dbReference type="PROSITE" id="PS50011">
    <property type="entry name" value="PROTEIN_KINASE_DOM"/>
    <property type="match status" value="1"/>
</dbReference>
<dbReference type="RefSeq" id="WP_093341289.1">
    <property type="nucleotide sequence ID" value="NZ_FOUY01000009.1"/>
</dbReference>
<dbReference type="Gene3D" id="3.30.200.20">
    <property type="entry name" value="Phosphorylase Kinase, domain 1"/>
    <property type="match status" value="1"/>
</dbReference>
<organism evidence="15 16">
    <name type="scientific">Pseudonocardia ammonioxydans</name>
    <dbReference type="NCBI Taxonomy" id="260086"/>
    <lineage>
        <taxon>Bacteria</taxon>
        <taxon>Bacillati</taxon>
        <taxon>Actinomycetota</taxon>
        <taxon>Actinomycetes</taxon>
        <taxon>Pseudonocardiales</taxon>
        <taxon>Pseudonocardiaceae</taxon>
        <taxon>Pseudonocardia</taxon>
    </lineage>
</organism>
<keyword evidence="3" id="KW-0808">Transferase</keyword>